<organism evidence="2 3">
    <name type="scientific">Paenibacillus solisilvae</name>
    <dbReference type="NCBI Taxonomy" id="2486751"/>
    <lineage>
        <taxon>Bacteria</taxon>
        <taxon>Bacillati</taxon>
        <taxon>Bacillota</taxon>
        <taxon>Bacilli</taxon>
        <taxon>Bacillales</taxon>
        <taxon>Paenibacillaceae</taxon>
        <taxon>Paenibacillus</taxon>
    </lineage>
</organism>
<dbReference type="RefSeq" id="WP_379189566.1">
    <property type="nucleotide sequence ID" value="NZ_JBHSOW010000065.1"/>
</dbReference>
<dbReference type="Proteomes" id="UP001596047">
    <property type="component" value="Unassembled WGS sequence"/>
</dbReference>
<name>A0ABW0VZ82_9BACL</name>
<feature type="domain" description="PhnB-like" evidence="1">
    <location>
        <begin position="5"/>
        <end position="134"/>
    </location>
</feature>
<reference evidence="3" key="1">
    <citation type="journal article" date="2019" name="Int. J. Syst. Evol. Microbiol.">
        <title>The Global Catalogue of Microorganisms (GCM) 10K type strain sequencing project: providing services to taxonomists for standard genome sequencing and annotation.</title>
        <authorList>
            <consortium name="The Broad Institute Genomics Platform"/>
            <consortium name="The Broad Institute Genome Sequencing Center for Infectious Disease"/>
            <person name="Wu L."/>
            <person name="Ma J."/>
        </authorList>
    </citation>
    <scope>NUCLEOTIDE SEQUENCE [LARGE SCALE GENOMIC DNA]</scope>
    <source>
        <strain evidence="3">CGMCC 1.3240</strain>
    </source>
</reference>
<proteinExistence type="predicted"/>
<dbReference type="PANTHER" id="PTHR33990">
    <property type="entry name" value="PROTEIN YJDN-RELATED"/>
    <property type="match status" value="1"/>
</dbReference>
<comment type="caution">
    <text evidence="2">The sequence shown here is derived from an EMBL/GenBank/DDBJ whole genome shotgun (WGS) entry which is preliminary data.</text>
</comment>
<dbReference type="Pfam" id="PF06983">
    <property type="entry name" value="3-dmu-9_3-mt"/>
    <property type="match status" value="1"/>
</dbReference>
<dbReference type="Gene3D" id="3.10.180.10">
    <property type="entry name" value="2,3-Dihydroxybiphenyl 1,2-Dioxygenase, domain 1"/>
    <property type="match status" value="1"/>
</dbReference>
<dbReference type="CDD" id="cd06588">
    <property type="entry name" value="PhnB_like"/>
    <property type="match status" value="1"/>
</dbReference>
<sequence length="141" mass="15639">MALQLTPFIMLDGSAEEAIRFYEEALHGKLVFKQTFGEGPEDHDNPLPAHTKDRIAHSVLKIEDAELMCCDIVPGEPLHQGNQVTICLTASDADQAEQLFNALQEGGQVETPLAETYFSPVYGVVTDKFGVTFLVFTKRQR</sequence>
<gene>
    <name evidence="2" type="ORF">ACFPYJ_18050</name>
</gene>
<dbReference type="InterPro" id="IPR029068">
    <property type="entry name" value="Glyas_Bleomycin-R_OHBP_Dase"/>
</dbReference>
<dbReference type="EMBL" id="JBHSOW010000065">
    <property type="protein sequence ID" value="MFC5650977.1"/>
    <property type="molecule type" value="Genomic_DNA"/>
</dbReference>
<keyword evidence="3" id="KW-1185">Reference proteome</keyword>
<evidence type="ECO:0000313" key="3">
    <source>
        <dbReference type="Proteomes" id="UP001596047"/>
    </source>
</evidence>
<evidence type="ECO:0000259" key="1">
    <source>
        <dbReference type="Pfam" id="PF06983"/>
    </source>
</evidence>
<evidence type="ECO:0000313" key="2">
    <source>
        <dbReference type="EMBL" id="MFC5650977.1"/>
    </source>
</evidence>
<protein>
    <submittedName>
        <fullName evidence="2">VOC family protein</fullName>
    </submittedName>
</protein>
<dbReference type="PANTHER" id="PTHR33990:SF1">
    <property type="entry name" value="PROTEIN YJDN"/>
    <property type="match status" value="1"/>
</dbReference>
<dbReference type="InterPro" id="IPR028973">
    <property type="entry name" value="PhnB-like"/>
</dbReference>
<accession>A0ABW0VZ82</accession>
<dbReference type="SUPFAM" id="SSF54593">
    <property type="entry name" value="Glyoxalase/Bleomycin resistance protein/Dihydroxybiphenyl dioxygenase"/>
    <property type="match status" value="1"/>
</dbReference>